<evidence type="ECO:0000259" key="12">
    <source>
        <dbReference type="Pfam" id="PF01529"/>
    </source>
</evidence>
<keyword evidence="4 10" id="KW-1133">Transmembrane helix</keyword>
<comment type="subcellular location">
    <subcellularLocation>
        <location evidence="1">Membrane</location>
        <topology evidence="1">Multi-pass membrane protein</topology>
    </subcellularLocation>
</comment>
<name>A0A5C2SQB3_9APHY</name>
<dbReference type="PANTHER" id="PTHR12246">
    <property type="entry name" value="PALMITOYLTRANSFERASE ZDHHC16"/>
    <property type="match status" value="1"/>
</dbReference>
<dbReference type="InterPro" id="IPR001594">
    <property type="entry name" value="Palmitoyltrfase_DHHC"/>
</dbReference>
<evidence type="ECO:0000256" key="11">
    <source>
        <dbReference type="SAM" id="MobiDB-lite"/>
    </source>
</evidence>
<evidence type="ECO:0000256" key="3">
    <source>
        <dbReference type="ARBA" id="ARBA00022692"/>
    </source>
</evidence>
<evidence type="ECO:0000256" key="9">
    <source>
        <dbReference type="ARBA" id="ARBA00048048"/>
    </source>
</evidence>
<dbReference type="EMBL" id="ML122251">
    <property type="protein sequence ID" value="RPD65830.1"/>
    <property type="molecule type" value="Genomic_DNA"/>
</dbReference>
<evidence type="ECO:0000256" key="6">
    <source>
        <dbReference type="ARBA" id="ARBA00023139"/>
    </source>
</evidence>
<sequence>MPRNIGTPLLSLGRLPAPPHLGPVDDDDDDIPGPDRIIRKRWYHYLPLLLAVLMILAPHPSLLLIFVNYYYHVHDALLYASAHMLVVYTLTFLAFSSLIVVLARDPGPVGDKSQGEDASEDGEESFLEALLAPPEGEEAHGPGKWCKKCSAPKPERAHHCGACGRCVLKMDHHCMWLGHRCIGHRTHASFVHFLCCVTLLAVYVAVLCASVVWWAFSHPHDIDETTPIHAMFLAFYGIVISMVIGSFCVYHLYLISTNQTTLESLSPFLLLRHITLPDNADSRRLSDPPLEHELSFEQRMLVRDAHRHLRLYDVGFKGNWAQVFGWTKPWGWVYRIAIGGSCTGDGWTFPRNPRAEQMLARLASDLVSADKDR</sequence>
<evidence type="ECO:0000256" key="10">
    <source>
        <dbReference type="RuleBase" id="RU079119"/>
    </source>
</evidence>
<dbReference type="EC" id="2.3.1.225" evidence="10"/>
<keyword evidence="5 10" id="KW-0472">Membrane</keyword>
<keyword evidence="14" id="KW-1185">Reference proteome</keyword>
<evidence type="ECO:0000256" key="5">
    <source>
        <dbReference type="ARBA" id="ARBA00023136"/>
    </source>
</evidence>
<feature type="domain" description="Palmitoyltransferase DHHC" evidence="12">
    <location>
        <begin position="142"/>
        <end position="265"/>
    </location>
</feature>
<organism evidence="13 14">
    <name type="scientific">Lentinus tigrinus ALCF2SS1-6</name>
    <dbReference type="NCBI Taxonomy" id="1328759"/>
    <lineage>
        <taxon>Eukaryota</taxon>
        <taxon>Fungi</taxon>
        <taxon>Dikarya</taxon>
        <taxon>Basidiomycota</taxon>
        <taxon>Agaricomycotina</taxon>
        <taxon>Agaricomycetes</taxon>
        <taxon>Polyporales</taxon>
        <taxon>Polyporaceae</taxon>
        <taxon>Lentinus</taxon>
    </lineage>
</organism>
<feature type="transmembrane region" description="Helical" evidence="10">
    <location>
        <begin position="45"/>
        <end position="71"/>
    </location>
</feature>
<dbReference type="PROSITE" id="PS50216">
    <property type="entry name" value="DHHC"/>
    <property type="match status" value="1"/>
</dbReference>
<comment type="similarity">
    <text evidence="10">Belongs to the DHHC palmitoyltransferase family.</text>
</comment>
<dbReference type="AlphaFoldDB" id="A0A5C2SQB3"/>
<dbReference type="Proteomes" id="UP000313359">
    <property type="component" value="Unassembled WGS sequence"/>
</dbReference>
<dbReference type="Pfam" id="PF01529">
    <property type="entry name" value="DHHC"/>
    <property type="match status" value="1"/>
</dbReference>
<feature type="region of interest" description="Disordered" evidence="11">
    <location>
        <begin position="1"/>
        <end position="28"/>
    </location>
</feature>
<evidence type="ECO:0000256" key="2">
    <source>
        <dbReference type="ARBA" id="ARBA00022679"/>
    </source>
</evidence>
<gene>
    <name evidence="13" type="ORF">L227DRAFT_569779</name>
</gene>
<evidence type="ECO:0000256" key="7">
    <source>
        <dbReference type="ARBA" id="ARBA00023288"/>
    </source>
</evidence>
<keyword evidence="2 10" id="KW-0808">Transferase</keyword>
<feature type="transmembrane region" description="Helical" evidence="10">
    <location>
        <begin position="228"/>
        <end position="253"/>
    </location>
</feature>
<comment type="domain">
    <text evidence="10">The DHHC domain is required for palmitoyltransferase activity.</text>
</comment>
<evidence type="ECO:0000256" key="8">
    <source>
        <dbReference type="ARBA" id="ARBA00023315"/>
    </source>
</evidence>
<feature type="transmembrane region" description="Helical" evidence="10">
    <location>
        <begin position="77"/>
        <end position="103"/>
    </location>
</feature>
<feature type="transmembrane region" description="Helical" evidence="10">
    <location>
        <begin position="190"/>
        <end position="216"/>
    </location>
</feature>
<proteinExistence type="inferred from homology"/>
<accession>A0A5C2SQB3</accession>
<reference evidence="13" key="1">
    <citation type="journal article" date="2018" name="Genome Biol. Evol.">
        <title>Genomics and development of Lentinus tigrinus, a white-rot wood-decaying mushroom with dimorphic fruiting bodies.</title>
        <authorList>
            <person name="Wu B."/>
            <person name="Xu Z."/>
            <person name="Knudson A."/>
            <person name="Carlson A."/>
            <person name="Chen N."/>
            <person name="Kovaka S."/>
            <person name="LaButti K."/>
            <person name="Lipzen A."/>
            <person name="Pennachio C."/>
            <person name="Riley R."/>
            <person name="Schakwitz W."/>
            <person name="Umezawa K."/>
            <person name="Ohm R.A."/>
            <person name="Grigoriev I.V."/>
            <person name="Nagy L.G."/>
            <person name="Gibbons J."/>
            <person name="Hibbett D."/>
        </authorList>
    </citation>
    <scope>NUCLEOTIDE SEQUENCE [LARGE SCALE GENOMIC DNA]</scope>
    <source>
        <strain evidence="13">ALCF2SS1-6</strain>
    </source>
</reference>
<dbReference type="InterPro" id="IPR039859">
    <property type="entry name" value="PFA4/ZDH16/20/ERF2-like"/>
</dbReference>
<dbReference type="GO" id="GO:0019706">
    <property type="term" value="F:protein-cysteine S-palmitoyltransferase activity"/>
    <property type="evidence" value="ECO:0007669"/>
    <property type="project" value="UniProtKB-EC"/>
</dbReference>
<dbReference type="OrthoDB" id="9909019at2759"/>
<dbReference type="STRING" id="1328759.A0A5C2SQB3"/>
<evidence type="ECO:0000313" key="14">
    <source>
        <dbReference type="Proteomes" id="UP000313359"/>
    </source>
</evidence>
<dbReference type="GO" id="GO:0016020">
    <property type="term" value="C:membrane"/>
    <property type="evidence" value="ECO:0007669"/>
    <property type="project" value="UniProtKB-SubCell"/>
</dbReference>
<protein>
    <recommendedName>
        <fullName evidence="10">Palmitoyltransferase</fullName>
        <ecNumber evidence="10">2.3.1.225</ecNumber>
    </recommendedName>
</protein>
<keyword evidence="8 10" id="KW-0012">Acyltransferase</keyword>
<evidence type="ECO:0000313" key="13">
    <source>
        <dbReference type="EMBL" id="RPD65830.1"/>
    </source>
</evidence>
<keyword evidence="7" id="KW-0449">Lipoprotein</keyword>
<evidence type="ECO:0000256" key="1">
    <source>
        <dbReference type="ARBA" id="ARBA00004141"/>
    </source>
</evidence>
<keyword evidence="3 10" id="KW-0812">Transmembrane</keyword>
<evidence type="ECO:0000256" key="4">
    <source>
        <dbReference type="ARBA" id="ARBA00022989"/>
    </source>
</evidence>
<keyword evidence="6" id="KW-0564">Palmitate</keyword>
<comment type="catalytic activity">
    <reaction evidence="9 10">
        <text>L-cysteinyl-[protein] + hexadecanoyl-CoA = S-hexadecanoyl-L-cysteinyl-[protein] + CoA</text>
        <dbReference type="Rhea" id="RHEA:36683"/>
        <dbReference type="Rhea" id="RHEA-COMP:10131"/>
        <dbReference type="Rhea" id="RHEA-COMP:11032"/>
        <dbReference type="ChEBI" id="CHEBI:29950"/>
        <dbReference type="ChEBI" id="CHEBI:57287"/>
        <dbReference type="ChEBI" id="CHEBI:57379"/>
        <dbReference type="ChEBI" id="CHEBI:74151"/>
        <dbReference type="EC" id="2.3.1.225"/>
    </reaction>
</comment>